<dbReference type="SUPFAM" id="SSF50199">
    <property type="entry name" value="Staphylococcal nuclease"/>
    <property type="match status" value="1"/>
</dbReference>
<dbReference type="Proteomes" id="UP000509626">
    <property type="component" value="Chromosome"/>
</dbReference>
<proteinExistence type="predicted"/>
<protein>
    <submittedName>
        <fullName evidence="3">Lamin tail domain-containing protein</fullName>
    </submittedName>
</protein>
<feature type="domain" description="TNase-like" evidence="1">
    <location>
        <begin position="35"/>
        <end position="189"/>
    </location>
</feature>
<dbReference type="KEGG" id="halu:HUG12_02910"/>
<evidence type="ECO:0000313" key="3">
    <source>
        <dbReference type="EMBL" id="QLG60751.1"/>
    </source>
</evidence>
<dbReference type="Pfam" id="PF00932">
    <property type="entry name" value="LTD"/>
    <property type="match status" value="4"/>
</dbReference>
<gene>
    <name evidence="3" type="ORF">HUG12_02910</name>
</gene>
<feature type="domain" description="LTD" evidence="2">
    <location>
        <begin position="770"/>
        <end position="881"/>
    </location>
</feature>
<dbReference type="PROSITE" id="PS51841">
    <property type="entry name" value="LTD"/>
    <property type="match status" value="4"/>
</dbReference>
<feature type="domain" description="LTD" evidence="2">
    <location>
        <begin position="444"/>
        <end position="550"/>
    </location>
</feature>
<name>A0A7D5L8Y2_9EURY</name>
<evidence type="ECO:0000313" key="4">
    <source>
        <dbReference type="Proteomes" id="UP000509626"/>
    </source>
</evidence>
<keyword evidence="4" id="KW-1185">Reference proteome</keyword>
<feature type="domain" description="LTD" evidence="2">
    <location>
        <begin position="551"/>
        <end position="666"/>
    </location>
</feature>
<sequence length="881" mass="94203">MERRTFLKAVGGTATGLTVGVDAAVAADSGLEPGTWYDATVTDAVDGDTFDVELDDGTAYTVRTLGIDTPEASGYTRYDRIEEWEGIEDESHLADWGDDASAFAADELPVGTECRIAVDGESEEIDRYDRLLAKIRYDRTGTGSMGTVYNRYALEEGYARVYSASMSDTDEYWDAENAARAEGVGLWAGSDPENTPEVRDDDVAETFHPNTSSVGTSDGAIPPSRVPVWAEAEATQTLGDGAVDYGDDPVPLVGVDEAANAALLGGQPIQEDHDADSEHLEHFVFLTNLVDHLTDGDRPGMVLVDGGHRQFEAGHACSCEDAVFYQRYLEGQGIELAGVNALDDAAGPSLADARAVLVTSPENAFTDAETTALREFVDDGGAVVLLGSSESTAAGRSNLDDLAAGLGSDLRLNSDAVTDDANNVGDADLLTTTAFNEADFQLWSAYSGDAASPSYVVSVDTVERNATTLNEEYVDLTNEDDADLDATGWTVENEEGRAYTFPDGFTLAAGETVRVHTGDGDDTDADLYWGAGTFRWDVDEDRCAVLDADGDLAADESWSVPDVIIPTVSESGDGLNDEWVEFGNVEGADVDMSGWTVEDEAGYDYRFPDGFTLADGDSVRLHTGDGDDTDTDLYWGSGSFVWNDGGDTAFLTDGEGNPVRDHTYPAPYDVSVTDMSLEEEWVDVTNGGSSILDTSGFTLEDEAGYTYTFPDSFGLGAGETVRIHTGEGEDTTTDLYWGMGIGVWNDGGDTAFVHDDNGRLADERSSDDLGDGSCDSTICVGEISESGGGLNDEWVEFDNTADSDRDMTGWAVEDEAGYRYEFPDDYTLTAGGTVRLHTGDGDDSGTDGNLYWGSGSYVWNDGGDTVYLYEPDGTLHAEKSY</sequence>
<dbReference type="SUPFAM" id="SSF74853">
    <property type="entry name" value="Lamin A/C globular tail domain"/>
    <property type="match status" value="4"/>
</dbReference>
<dbReference type="SMART" id="SM00318">
    <property type="entry name" value="SNc"/>
    <property type="match status" value="1"/>
</dbReference>
<dbReference type="InterPro" id="IPR016071">
    <property type="entry name" value="Staphylococal_nuclease_OB-fold"/>
</dbReference>
<reference evidence="3 4" key="1">
    <citation type="submission" date="2020-06" db="EMBL/GenBank/DDBJ databases">
        <title>NJ-3-1, isolated from saline soil.</title>
        <authorList>
            <person name="Cui H.L."/>
            <person name="Shi X."/>
        </authorList>
    </citation>
    <scope>NUCLEOTIDE SEQUENCE [LARGE SCALE GENOMIC DNA]</scope>
    <source>
        <strain evidence="3 4">NJ-3-1</strain>
    </source>
</reference>
<dbReference type="Gene3D" id="2.60.40.1260">
    <property type="entry name" value="Lamin Tail domain"/>
    <property type="match status" value="4"/>
</dbReference>
<evidence type="ECO:0000259" key="2">
    <source>
        <dbReference type="PROSITE" id="PS51841"/>
    </source>
</evidence>
<dbReference type="Gene3D" id="2.40.50.90">
    <property type="match status" value="1"/>
</dbReference>
<dbReference type="PROSITE" id="PS50830">
    <property type="entry name" value="TNASE_3"/>
    <property type="match status" value="1"/>
</dbReference>
<feature type="domain" description="LTD" evidence="2">
    <location>
        <begin position="667"/>
        <end position="768"/>
    </location>
</feature>
<dbReference type="GeneID" id="71841750"/>
<dbReference type="RefSeq" id="WP_179267337.1">
    <property type="nucleotide sequence ID" value="NZ_CP058579.1"/>
</dbReference>
<dbReference type="EMBL" id="CP058579">
    <property type="protein sequence ID" value="QLG60751.1"/>
    <property type="molecule type" value="Genomic_DNA"/>
</dbReference>
<dbReference type="InterPro" id="IPR035437">
    <property type="entry name" value="SNase_OB-fold_sf"/>
</dbReference>
<dbReference type="InterPro" id="IPR001322">
    <property type="entry name" value="Lamin_tail_dom"/>
</dbReference>
<dbReference type="Pfam" id="PF00565">
    <property type="entry name" value="SNase"/>
    <property type="match status" value="1"/>
</dbReference>
<dbReference type="AlphaFoldDB" id="A0A7D5L8Y2"/>
<accession>A0A7D5L8Y2</accession>
<evidence type="ECO:0000259" key="1">
    <source>
        <dbReference type="PROSITE" id="PS50830"/>
    </source>
</evidence>
<dbReference type="InterPro" id="IPR036415">
    <property type="entry name" value="Lamin_tail_dom_sf"/>
</dbReference>
<organism evidence="3 4">
    <name type="scientific">Halorarum salinum</name>
    <dbReference type="NCBI Taxonomy" id="2743089"/>
    <lineage>
        <taxon>Archaea</taxon>
        <taxon>Methanobacteriati</taxon>
        <taxon>Methanobacteriota</taxon>
        <taxon>Stenosarchaea group</taxon>
        <taxon>Halobacteria</taxon>
        <taxon>Halobacteriales</taxon>
        <taxon>Haloferacaceae</taxon>
        <taxon>Halorarum</taxon>
    </lineage>
</organism>